<feature type="active site" evidence="14">
    <location>
        <position position="116"/>
    </location>
</feature>
<comment type="similarity">
    <text evidence="2 14">Belongs to the thiolase-like superfamily. FabH family.</text>
</comment>
<dbReference type="Pfam" id="PF08541">
    <property type="entry name" value="ACP_syn_III_C"/>
    <property type="match status" value="1"/>
</dbReference>
<feature type="active site" evidence="14">
    <location>
        <position position="286"/>
    </location>
</feature>
<comment type="pathway">
    <text evidence="1 14">Lipid metabolism; fatty acid biosynthesis.</text>
</comment>
<dbReference type="FunFam" id="3.40.47.10:FF:000004">
    <property type="entry name" value="3-oxoacyl-[acyl-carrier-protein] synthase 3"/>
    <property type="match status" value="1"/>
</dbReference>
<dbReference type="STRING" id="742743.HMPREF9453_00318"/>
<dbReference type="PANTHER" id="PTHR43091:SF1">
    <property type="entry name" value="BETA-KETOACYL-[ACYL-CARRIER-PROTEIN] SYNTHASE III, CHLOROPLASTIC"/>
    <property type="match status" value="1"/>
</dbReference>
<comment type="catalytic activity">
    <reaction evidence="12">
        <text>2-methylpropanoyl-CoA + malonyl-[ACP] + H(+) = 4-methyl-3-oxopentanoyl-[ACP] + CO2 + CoA</text>
        <dbReference type="Rhea" id="RHEA:42268"/>
        <dbReference type="Rhea" id="RHEA-COMP:9623"/>
        <dbReference type="Rhea" id="RHEA-COMP:9940"/>
        <dbReference type="ChEBI" id="CHEBI:15378"/>
        <dbReference type="ChEBI" id="CHEBI:16526"/>
        <dbReference type="ChEBI" id="CHEBI:57287"/>
        <dbReference type="ChEBI" id="CHEBI:57338"/>
        <dbReference type="ChEBI" id="CHEBI:78449"/>
        <dbReference type="ChEBI" id="CHEBI:78820"/>
        <dbReference type="EC" id="2.3.1.300"/>
    </reaction>
    <physiologicalReaction direction="left-to-right" evidence="12">
        <dbReference type="Rhea" id="RHEA:42269"/>
    </physiologicalReaction>
</comment>
<dbReference type="Pfam" id="PF08545">
    <property type="entry name" value="ACP_syn_III"/>
    <property type="match status" value="1"/>
</dbReference>
<evidence type="ECO:0000313" key="17">
    <source>
        <dbReference type="EMBL" id="EHO63747.1"/>
    </source>
</evidence>
<dbReference type="GO" id="GO:0006633">
    <property type="term" value="P:fatty acid biosynthetic process"/>
    <property type="evidence" value="ECO:0007669"/>
    <property type="project" value="UniProtKB-UniRule"/>
</dbReference>
<evidence type="ECO:0000256" key="4">
    <source>
        <dbReference type="ARBA" id="ARBA00022679"/>
    </source>
</evidence>
<dbReference type="HAMAP" id="MF_01815">
    <property type="entry name" value="FabH"/>
    <property type="match status" value="1"/>
</dbReference>
<feature type="active site" evidence="14">
    <location>
        <position position="256"/>
    </location>
</feature>
<dbReference type="GO" id="GO:0005737">
    <property type="term" value="C:cytoplasm"/>
    <property type="evidence" value="ECO:0007669"/>
    <property type="project" value="UniProtKB-SubCell"/>
</dbReference>
<organism evidence="17 18">
    <name type="scientific">Dialister succinatiphilus YIT 11850</name>
    <dbReference type="NCBI Taxonomy" id="742743"/>
    <lineage>
        <taxon>Bacteria</taxon>
        <taxon>Bacillati</taxon>
        <taxon>Bacillota</taxon>
        <taxon>Negativicutes</taxon>
        <taxon>Veillonellales</taxon>
        <taxon>Veillonellaceae</taxon>
        <taxon>Dialister</taxon>
    </lineage>
</organism>
<keyword evidence="9 14" id="KW-0012">Acyltransferase</keyword>
<dbReference type="PANTHER" id="PTHR43091">
    <property type="entry name" value="3-OXOACYL-[ACYL-CARRIER-PROTEIN] SYNTHASE"/>
    <property type="match status" value="1"/>
</dbReference>
<dbReference type="EMBL" id="ADLT01000009">
    <property type="protein sequence ID" value="EHO63747.1"/>
    <property type="molecule type" value="Genomic_DNA"/>
</dbReference>
<dbReference type="NCBIfam" id="NF006829">
    <property type="entry name" value="PRK09352.1"/>
    <property type="match status" value="1"/>
</dbReference>
<dbReference type="Proteomes" id="UP000003277">
    <property type="component" value="Unassembled WGS sequence"/>
</dbReference>
<keyword evidence="4 14" id="KW-0808">Transferase</keyword>
<protein>
    <recommendedName>
        <fullName evidence="14">Beta-ketoacyl-[acyl-carrier-protein] synthase III</fullName>
        <shortName evidence="14">Beta-ketoacyl-ACP synthase III</shortName>
        <shortName evidence="14">KAS III</shortName>
        <ecNumber evidence="14">2.3.1.180</ecNumber>
    </recommendedName>
    <alternativeName>
        <fullName evidence="14">3-oxoacyl-[acyl-carrier-protein] synthase 3</fullName>
    </alternativeName>
    <alternativeName>
        <fullName evidence="14">3-oxoacyl-[acyl-carrier-protein] synthase III</fullName>
    </alternativeName>
</protein>
<dbReference type="PATRIC" id="fig|742743.3.peg.325"/>
<evidence type="ECO:0000256" key="6">
    <source>
        <dbReference type="ARBA" id="ARBA00023098"/>
    </source>
</evidence>
<feature type="domain" description="Beta-ketoacyl-[acyl-carrier-protein] synthase III N-terminal" evidence="16">
    <location>
        <begin position="110"/>
        <end position="188"/>
    </location>
</feature>
<evidence type="ECO:0000256" key="7">
    <source>
        <dbReference type="ARBA" id="ARBA00023160"/>
    </source>
</evidence>
<keyword evidence="6 14" id="KW-0443">Lipid metabolism</keyword>
<evidence type="ECO:0000256" key="13">
    <source>
        <dbReference type="ARBA" id="ARBA00052985"/>
    </source>
</evidence>
<feature type="region of interest" description="ACP-binding" evidence="14">
    <location>
        <begin position="257"/>
        <end position="261"/>
    </location>
</feature>
<evidence type="ECO:0000256" key="12">
    <source>
        <dbReference type="ARBA" id="ARBA00052467"/>
    </source>
</evidence>
<dbReference type="RefSeq" id="WP_008858824.1">
    <property type="nucleotide sequence ID" value="NZ_JH591187.1"/>
</dbReference>
<keyword evidence="5 14" id="KW-0276">Fatty acid metabolism</keyword>
<evidence type="ECO:0000259" key="15">
    <source>
        <dbReference type="Pfam" id="PF08541"/>
    </source>
</evidence>
<keyword evidence="14" id="KW-0963">Cytoplasm</keyword>
<evidence type="ECO:0000259" key="16">
    <source>
        <dbReference type="Pfam" id="PF08545"/>
    </source>
</evidence>
<keyword evidence="7 14" id="KW-0275">Fatty acid biosynthesis</keyword>
<dbReference type="UniPathway" id="UPA00094"/>
<dbReference type="CDD" id="cd00830">
    <property type="entry name" value="KAS_III"/>
    <property type="match status" value="1"/>
</dbReference>
<sequence length="330" mass="35124">MENTRFAGILGTGHYAPEKILTNADLEKMVDTSDEWIRTRTGIETRHIAAQSENTSDLCVHAAKQAMEAAGVTVDDIDFILVATASPDYVVPSTACLVQDKLGCTHAGAMDISAGCSGYIYAVAVASNMVKAGMYKHILVIGAEILSRLVNWHDRSTCILFGDGAGAAVIGETEEGYGLLASDLGSDGSLGKILDIPASGVAEPVTHRAIDSGRIYIHMEGPEVFKAAVRHMGATTLKTLEKAGVEKDDIDMFIAHQANNRIIQAIAKRLQVPADHMWVNVDRFGNTSAASVGIALDEAVRAGKVKHGDIVVLTGFGAGLTWGCDVMRWM</sequence>
<keyword evidence="8 14" id="KW-0511">Multifunctional enzyme</keyword>
<accession>H1CY80</accession>
<name>H1CY80_9FIRM</name>
<dbReference type="Gene3D" id="3.40.47.10">
    <property type="match status" value="1"/>
</dbReference>
<comment type="catalytic activity">
    <reaction evidence="11">
        <text>(2S)-2-methylbutanoyl-CoA + malonyl-[ACP] + H(+) = (4S)-4-methyl-3-oxohexanoyl-[ACP] + CO2 + CoA</text>
        <dbReference type="Rhea" id="RHEA:42276"/>
        <dbReference type="Rhea" id="RHEA-COMP:9623"/>
        <dbReference type="Rhea" id="RHEA-COMP:17148"/>
        <dbReference type="ChEBI" id="CHEBI:15378"/>
        <dbReference type="ChEBI" id="CHEBI:16526"/>
        <dbReference type="ChEBI" id="CHEBI:57287"/>
        <dbReference type="ChEBI" id="CHEBI:78449"/>
        <dbReference type="ChEBI" id="CHEBI:88166"/>
        <dbReference type="ChEBI" id="CHEBI:167462"/>
        <dbReference type="EC" id="2.3.1.300"/>
    </reaction>
    <physiologicalReaction direction="left-to-right" evidence="11">
        <dbReference type="Rhea" id="RHEA:42277"/>
    </physiologicalReaction>
</comment>
<evidence type="ECO:0000256" key="1">
    <source>
        <dbReference type="ARBA" id="ARBA00005194"/>
    </source>
</evidence>
<dbReference type="InterPro" id="IPR013747">
    <property type="entry name" value="ACP_syn_III_C"/>
</dbReference>
<evidence type="ECO:0000256" key="3">
    <source>
        <dbReference type="ARBA" id="ARBA00022516"/>
    </source>
</evidence>
<gene>
    <name evidence="14" type="primary">fabH</name>
    <name evidence="17" type="ORF">HMPREF9453_00318</name>
</gene>
<comment type="caution">
    <text evidence="17">The sequence shown here is derived from an EMBL/GenBank/DDBJ whole genome shotgun (WGS) entry which is preliminary data.</text>
</comment>
<comment type="catalytic activity">
    <reaction evidence="13">
        <text>3-methylbutanoyl-CoA + malonyl-[ACP] + H(+) = 5-methyl-3-oxohexanoyl-[ACP] + CO2 + CoA</text>
        <dbReference type="Rhea" id="RHEA:42272"/>
        <dbReference type="Rhea" id="RHEA-COMP:9623"/>
        <dbReference type="Rhea" id="RHEA-COMP:9941"/>
        <dbReference type="ChEBI" id="CHEBI:15378"/>
        <dbReference type="ChEBI" id="CHEBI:16526"/>
        <dbReference type="ChEBI" id="CHEBI:57287"/>
        <dbReference type="ChEBI" id="CHEBI:57345"/>
        <dbReference type="ChEBI" id="CHEBI:78449"/>
        <dbReference type="ChEBI" id="CHEBI:78822"/>
        <dbReference type="EC" id="2.3.1.300"/>
    </reaction>
    <physiologicalReaction direction="left-to-right" evidence="13">
        <dbReference type="Rhea" id="RHEA:42273"/>
    </physiologicalReaction>
</comment>
<dbReference type="AlphaFoldDB" id="H1CY80"/>
<dbReference type="NCBIfam" id="TIGR00747">
    <property type="entry name" value="fabH"/>
    <property type="match status" value="1"/>
</dbReference>
<dbReference type="GO" id="GO:0004315">
    <property type="term" value="F:3-oxoacyl-[acyl-carrier-protein] synthase activity"/>
    <property type="evidence" value="ECO:0007669"/>
    <property type="project" value="InterPro"/>
</dbReference>
<evidence type="ECO:0000256" key="14">
    <source>
        <dbReference type="HAMAP-Rule" id="MF_01815"/>
    </source>
</evidence>
<evidence type="ECO:0000256" key="8">
    <source>
        <dbReference type="ARBA" id="ARBA00023268"/>
    </source>
</evidence>
<evidence type="ECO:0000256" key="5">
    <source>
        <dbReference type="ARBA" id="ARBA00022832"/>
    </source>
</evidence>
<feature type="domain" description="Beta-ketoacyl-[acyl-carrier-protein] synthase III C-terminal" evidence="15">
    <location>
        <begin position="240"/>
        <end position="329"/>
    </location>
</feature>
<reference evidence="17 18" key="1">
    <citation type="submission" date="2011-11" db="EMBL/GenBank/DDBJ databases">
        <title>The Genome Sequence of Dialister succinatiphilus YIT 11850.</title>
        <authorList>
            <consortium name="The Broad Institute Genome Sequencing Platform"/>
            <person name="Earl A."/>
            <person name="Ward D."/>
            <person name="Feldgarden M."/>
            <person name="Gevers D."/>
            <person name="Morotomi M."/>
            <person name="Young S.K."/>
            <person name="Zeng Q."/>
            <person name="Gargeya S."/>
            <person name="Fitzgerald M."/>
            <person name="Haas B."/>
            <person name="Abouelleil A."/>
            <person name="Alvarado L."/>
            <person name="Arachchi H.M."/>
            <person name="Berlin A."/>
            <person name="Brown A."/>
            <person name="Chapman S.B."/>
            <person name="Dunbar C."/>
            <person name="Gearin G."/>
            <person name="Goldberg J."/>
            <person name="Griggs A."/>
            <person name="Gujja S."/>
            <person name="Heiman D."/>
            <person name="Howarth C."/>
            <person name="Lui A."/>
            <person name="MacDonald P.J.P."/>
            <person name="Montmayeur A."/>
            <person name="Murphy C."/>
            <person name="Neiman D."/>
            <person name="Pearson M."/>
            <person name="Priest M."/>
            <person name="Roberts A."/>
            <person name="Saif S."/>
            <person name="Shea T."/>
            <person name="Sisk P."/>
            <person name="Stolte C."/>
            <person name="Sykes S."/>
            <person name="Wortman J."/>
            <person name="Nusbaum C."/>
            <person name="Birren B."/>
        </authorList>
    </citation>
    <scope>NUCLEOTIDE SEQUENCE [LARGE SCALE GENOMIC DNA]</scope>
    <source>
        <strain evidence="17 18">YIT 11850</strain>
    </source>
</reference>
<keyword evidence="3 14" id="KW-0444">Lipid biosynthesis</keyword>
<evidence type="ECO:0000256" key="10">
    <source>
        <dbReference type="ARBA" id="ARBA00051096"/>
    </source>
</evidence>
<comment type="function">
    <text evidence="14">Catalyzes the condensation reaction of fatty acid synthesis by the addition to an acyl acceptor of two carbons from malonyl-ACP. Catalyzes the first condensation reaction which initiates fatty acid synthesis and may therefore play a role in governing the total rate of fatty acid production. Possesses both acetoacetyl-ACP synthase and acetyl transacylase activities. Its substrate specificity determines the biosynthesis of branched-chain and/or straight-chain of fatty acids.</text>
</comment>
<dbReference type="HOGENOM" id="CLU_039592_3_1_9"/>
<dbReference type="InterPro" id="IPR016039">
    <property type="entry name" value="Thiolase-like"/>
</dbReference>
<comment type="domain">
    <text evidence="14">The last Arg residue of the ACP-binding site is essential for the weak association between ACP/AcpP and FabH.</text>
</comment>
<evidence type="ECO:0000256" key="9">
    <source>
        <dbReference type="ARBA" id="ARBA00023315"/>
    </source>
</evidence>
<evidence type="ECO:0000256" key="11">
    <source>
        <dbReference type="ARBA" id="ARBA00052407"/>
    </source>
</evidence>
<dbReference type="SUPFAM" id="SSF53901">
    <property type="entry name" value="Thiolase-like"/>
    <property type="match status" value="1"/>
</dbReference>
<dbReference type="eggNOG" id="COG0332">
    <property type="taxonomic scope" value="Bacteria"/>
</dbReference>
<comment type="catalytic activity">
    <reaction evidence="10">
        <text>malonyl-[ACP] + acetyl-CoA + H(+) = 3-oxobutanoyl-[ACP] + CO2 + CoA</text>
        <dbReference type="Rhea" id="RHEA:12080"/>
        <dbReference type="Rhea" id="RHEA-COMP:9623"/>
        <dbReference type="Rhea" id="RHEA-COMP:9625"/>
        <dbReference type="ChEBI" id="CHEBI:15378"/>
        <dbReference type="ChEBI" id="CHEBI:16526"/>
        <dbReference type="ChEBI" id="CHEBI:57287"/>
        <dbReference type="ChEBI" id="CHEBI:57288"/>
        <dbReference type="ChEBI" id="CHEBI:78449"/>
        <dbReference type="ChEBI" id="CHEBI:78450"/>
        <dbReference type="EC" id="2.3.1.180"/>
    </reaction>
    <physiologicalReaction direction="left-to-right" evidence="10">
        <dbReference type="Rhea" id="RHEA:12081"/>
    </physiologicalReaction>
</comment>
<comment type="subcellular location">
    <subcellularLocation>
        <location evidence="14">Cytoplasm</location>
    </subcellularLocation>
</comment>
<dbReference type="EC" id="2.3.1.180" evidence="14"/>
<dbReference type="InterPro" id="IPR004655">
    <property type="entry name" value="FabH"/>
</dbReference>
<keyword evidence="18" id="KW-1185">Reference proteome</keyword>
<evidence type="ECO:0000313" key="18">
    <source>
        <dbReference type="Proteomes" id="UP000003277"/>
    </source>
</evidence>
<dbReference type="OrthoDB" id="9815506at2"/>
<comment type="subunit">
    <text evidence="14">Homodimer.</text>
</comment>
<dbReference type="InterPro" id="IPR013751">
    <property type="entry name" value="ACP_syn_III_N"/>
</dbReference>
<evidence type="ECO:0000256" key="2">
    <source>
        <dbReference type="ARBA" id="ARBA00008642"/>
    </source>
</evidence>
<dbReference type="GO" id="GO:0033818">
    <property type="term" value="F:beta-ketoacyl-acyl-carrier-protein synthase III activity"/>
    <property type="evidence" value="ECO:0007669"/>
    <property type="project" value="UniProtKB-UniRule"/>
</dbReference>
<proteinExistence type="inferred from homology"/>